<dbReference type="InterPro" id="IPR009057">
    <property type="entry name" value="Homeodomain-like_sf"/>
</dbReference>
<organism evidence="1">
    <name type="scientific">Hexamita inflata</name>
    <dbReference type="NCBI Taxonomy" id="28002"/>
    <lineage>
        <taxon>Eukaryota</taxon>
        <taxon>Metamonada</taxon>
        <taxon>Diplomonadida</taxon>
        <taxon>Hexamitidae</taxon>
        <taxon>Hexamitinae</taxon>
        <taxon>Hexamita</taxon>
    </lineage>
</organism>
<sequence length="138" mass="15806">MSNHGRKFSEHARNCIVVYIQKNGDTRDIKIDAAGIFKCSRSSIQNIWNTFKKEGRTKPKYSDGVQKTFNNGEQLIIKNIALGDPFLCAREVAESYFQSTGKSISIRSVTRILNQFDLTSRLSQIDKNLCVLWESIQW</sequence>
<reference evidence="2 3" key="2">
    <citation type="submission" date="2024-07" db="EMBL/GenBank/DDBJ databases">
        <authorList>
            <person name="Akdeniz Z."/>
        </authorList>
    </citation>
    <scope>NUCLEOTIDE SEQUENCE [LARGE SCALE GENOMIC DNA]</scope>
</reference>
<evidence type="ECO:0000313" key="1">
    <source>
        <dbReference type="EMBL" id="CAI9929693.1"/>
    </source>
</evidence>
<name>A0AA86P175_9EUKA</name>
<dbReference type="AlphaFoldDB" id="A0AA86P175"/>
<proteinExistence type="predicted"/>
<dbReference type="GO" id="GO:0003677">
    <property type="term" value="F:DNA binding"/>
    <property type="evidence" value="ECO:0007669"/>
    <property type="project" value="UniProtKB-KW"/>
</dbReference>
<protein>
    <submittedName>
        <fullName evidence="1">Homeobox-like domain superfamily</fullName>
    </submittedName>
    <submittedName>
        <fullName evidence="2">Homeobox-like_domain superfamily</fullName>
    </submittedName>
</protein>
<evidence type="ECO:0000313" key="2">
    <source>
        <dbReference type="EMBL" id="CAL5992900.1"/>
    </source>
</evidence>
<accession>A0AA86P175</accession>
<dbReference type="EMBL" id="CAXDID020000029">
    <property type="protein sequence ID" value="CAL5992900.1"/>
    <property type="molecule type" value="Genomic_DNA"/>
</dbReference>
<evidence type="ECO:0000313" key="3">
    <source>
        <dbReference type="Proteomes" id="UP001642409"/>
    </source>
</evidence>
<dbReference type="Proteomes" id="UP001642409">
    <property type="component" value="Unassembled WGS sequence"/>
</dbReference>
<keyword evidence="1" id="KW-0238">DNA-binding</keyword>
<comment type="caution">
    <text evidence="1">The sequence shown here is derived from an EMBL/GenBank/DDBJ whole genome shotgun (WGS) entry which is preliminary data.</text>
</comment>
<dbReference type="SUPFAM" id="SSF46689">
    <property type="entry name" value="Homeodomain-like"/>
    <property type="match status" value="1"/>
</dbReference>
<dbReference type="EMBL" id="CATOUU010000440">
    <property type="protein sequence ID" value="CAI9929693.1"/>
    <property type="molecule type" value="Genomic_DNA"/>
</dbReference>
<reference evidence="1" key="1">
    <citation type="submission" date="2023-06" db="EMBL/GenBank/DDBJ databases">
        <authorList>
            <person name="Kurt Z."/>
        </authorList>
    </citation>
    <scope>NUCLEOTIDE SEQUENCE</scope>
</reference>
<keyword evidence="3" id="KW-1185">Reference proteome</keyword>
<gene>
    <name evidence="2" type="ORF">HINF_LOCUS12807</name>
    <name evidence="1" type="ORF">HINF_LOCUS17338</name>
</gene>
<keyword evidence="1" id="KW-0371">Homeobox</keyword>